<dbReference type="Gene3D" id="2.60.120.680">
    <property type="entry name" value="GOLD domain"/>
    <property type="match status" value="1"/>
</dbReference>
<evidence type="ECO:0000259" key="3">
    <source>
        <dbReference type="PROSITE" id="PS50866"/>
    </source>
</evidence>
<dbReference type="InterPro" id="IPR035984">
    <property type="entry name" value="Acyl-CoA-binding_sf"/>
</dbReference>
<evidence type="ECO:0000259" key="4">
    <source>
        <dbReference type="PROSITE" id="PS51228"/>
    </source>
</evidence>
<dbReference type="KEGG" id="tpal:117654082"/>
<sequence>MATTERSADSHIEDFSALSVNEEPAGPALVENGRNQLSDVYEKWGLRLSDLYRLAVQFYREKEGKAVNFSYQDKLKLVAYTQQVIRGKYNDEKLPPLGVLDVPGRDRRLAWQALGEMTQEEAMKNFTDMLDSLCPLFKPFIEAHKRDGEERERQAQEKVEKQKKLEEEKRIREEEERQREEEASQQEAQRRKIQEALNQQTFAQFKCYAEQQFPGNPEQQAVLIRQLQEQHYHQYMQQLLHQQMSGGDSTNENGEECSVPNLANENITYYTNGTKTLPMATSTGTIISHGDLEDGDHDRDEERSLDFPEISPASMWTHKDLKEFKDSIRKEASEAVIKVGHGETVTLRVPTHEKGNSLYWEFATDSYDIGFGVYFEWTKPTTSAVTLHVSESEDEEEDEEDDDEEIVYPEGSDIEAASEKVHKSSSLNRPLVSVIVPVYRRDCQEEVYAGIHQYPGEGVYLLKFDNSYSLWRSKTLYYRVYYHP</sequence>
<accession>A0A6P9AKX7</accession>
<dbReference type="SUPFAM" id="SSF101576">
    <property type="entry name" value="Supernatant protein factor (SPF), C-terminal domain"/>
    <property type="match status" value="1"/>
</dbReference>
<dbReference type="PROSITE" id="PS50866">
    <property type="entry name" value="GOLD"/>
    <property type="match status" value="1"/>
</dbReference>
<dbReference type="GeneID" id="117654082"/>
<evidence type="ECO:0000256" key="2">
    <source>
        <dbReference type="SAM" id="MobiDB-lite"/>
    </source>
</evidence>
<dbReference type="PROSITE" id="PS51228">
    <property type="entry name" value="ACB_2"/>
    <property type="match status" value="1"/>
</dbReference>
<dbReference type="AlphaFoldDB" id="A0A6P9AKX7"/>
<dbReference type="PANTHER" id="PTHR22973:SF12">
    <property type="entry name" value="LD35087P"/>
    <property type="match status" value="1"/>
</dbReference>
<evidence type="ECO:0000256" key="1">
    <source>
        <dbReference type="ARBA" id="ARBA00022990"/>
    </source>
</evidence>
<dbReference type="SUPFAM" id="SSF47027">
    <property type="entry name" value="Acyl-CoA binding protein"/>
    <property type="match status" value="1"/>
</dbReference>
<dbReference type="RefSeq" id="XP_034256146.1">
    <property type="nucleotide sequence ID" value="XM_034400255.1"/>
</dbReference>
<dbReference type="InterPro" id="IPR014352">
    <property type="entry name" value="FERM/acyl-CoA-bd_prot_sf"/>
</dbReference>
<dbReference type="GO" id="GO:0000062">
    <property type="term" value="F:fatty-acyl-CoA binding"/>
    <property type="evidence" value="ECO:0007669"/>
    <property type="project" value="InterPro"/>
</dbReference>
<name>A0A6P9AKX7_THRPL</name>
<feature type="domain" description="GOLD" evidence="3">
    <location>
        <begin position="325"/>
        <end position="482"/>
    </location>
</feature>
<feature type="domain" description="ACB" evidence="4">
    <location>
        <begin position="48"/>
        <end position="139"/>
    </location>
</feature>
<dbReference type="InterPro" id="IPR009038">
    <property type="entry name" value="GOLD_dom"/>
</dbReference>
<dbReference type="FunCoup" id="A0A6P9AKX7">
    <property type="interactions" value="1798"/>
</dbReference>
<dbReference type="FunFam" id="1.20.80.10:FF:000017">
    <property type="entry name" value="Golgi resident protein GCP60"/>
    <property type="match status" value="1"/>
</dbReference>
<dbReference type="InterPro" id="IPR000582">
    <property type="entry name" value="Acyl-CoA-binding_protein"/>
</dbReference>
<feature type="region of interest" description="Disordered" evidence="2">
    <location>
        <begin position="147"/>
        <end position="193"/>
    </location>
</feature>
<dbReference type="PANTHER" id="PTHR22973">
    <property type="entry name" value="LD35087P"/>
    <property type="match status" value="1"/>
</dbReference>
<keyword evidence="5" id="KW-1185">Reference proteome</keyword>
<dbReference type="InterPro" id="IPR052269">
    <property type="entry name" value="Golgi-PI4KB_interaction"/>
</dbReference>
<dbReference type="InParanoid" id="A0A6P9AKX7"/>
<keyword evidence="1" id="KW-0007">Acetylation</keyword>
<reference evidence="6" key="1">
    <citation type="submission" date="2025-08" db="UniProtKB">
        <authorList>
            <consortium name="RefSeq"/>
        </authorList>
    </citation>
    <scope>IDENTIFICATION</scope>
    <source>
        <tissue evidence="6">Total insect</tissue>
    </source>
</reference>
<gene>
    <name evidence="6" type="primary">LOC117654082</name>
</gene>
<protein>
    <submittedName>
        <fullName evidence="6">Golgi resident protein GCP60</fullName>
    </submittedName>
</protein>
<dbReference type="OrthoDB" id="5839451at2759"/>
<dbReference type="Gene3D" id="1.20.80.10">
    <property type="match status" value="1"/>
</dbReference>
<evidence type="ECO:0000313" key="5">
    <source>
        <dbReference type="Proteomes" id="UP000515158"/>
    </source>
</evidence>
<organism evidence="6">
    <name type="scientific">Thrips palmi</name>
    <name type="common">Melon thrips</name>
    <dbReference type="NCBI Taxonomy" id="161013"/>
    <lineage>
        <taxon>Eukaryota</taxon>
        <taxon>Metazoa</taxon>
        <taxon>Ecdysozoa</taxon>
        <taxon>Arthropoda</taxon>
        <taxon>Hexapoda</taxon>
        <taxon>Insecta</taxon>
        <taxon>Pterygota</taxon>
        <taxon>Neoptera</taxon>
        <taxon>Paraneoptera</taxon>
        <taxon>Thysanoptera</taxon>
        <taxon>Terebrantia</taxon>
        <taxon>Thripoidea</taxon>
        <taxon>Thripidae</taxon>
        <taxon>Thrips</taxon>
    </lineage>
</organism>
<dbReference type="Pfam" id="PF00887">
    <property type="entry name" value="ACBP"/>
    <property type="match status" value="1"/>
</dbReference>
<proteinExistence type="predicted"/>
<evidence type="ECO:0000313" key="6">
    <source>
        <dbReference type="RefSeq" id="XP_034256146.1"/>
    </source>
</evidence>
<dbReference type="GO" id="GO:0000139">
    <property type="term" value="C:Golgi membrane"/>
    <property type="evidence" value="ECO:0007669"/>
    <property type="project" value="TreeGrafter"/>
</dbReference>
<dbReference type="Pfam" id="PF13897">
    <property type="entry name" value="GOLD_2"/>
    <property type="match status" value="1"/>
</dbReference>
<dbReference type="InterPro" id="IPR036598">
    <property type="entry name" value="GOLD_dom_sf"/>
</dbReference>
<dbReference type="Proteomes" id="UP000515158">
    <property type="component" value="Unplaced"/>
</dbReference>